<protein>
    <submittedName>
        <fullName evidence="1">Mycolic acid cyclopropane synthetase-domain-containing protein</fullName>
    </submittedName>
</protein>
<evidence type="ECO:0000313" key="2">
    <source>
        <dbReference type="Proteomes" id="UP000664859"/>
    </source>
</evidence>
<dbReference type="InterPro" id="IPR029063">
    <property type="entry name" value="SAM-dependent_MTases_sf"/>
</dbReference>
<dbReference type="CDD" id="cd02440">
    <property type="entry name" value="AdoMet_MTases"/>
    <property type="match status" value="1"/>
</dbReference>
<sequence length="756" mass="82797">MSPPCSNLVAFCCPNAHPLSNTSTHRICPLHRRRHRRPHARACTQVVFACHADTALQLLGASASDAEKDALGAFAFARNTTYVHSDAALMPRRRAAWSAWNYMGDSADAAARGGGGAKPVYVTYWLNKLQNLDCRDSVFVSLNPSAPPDPAKTHRVIETTHPQFTPEGERAQRKVAALNGRRGLWFCGAWMGYGFHEDGLRSGLEVSSAITGKPVPWATGKQLVVPQPCLPRAETLGSSGTGWAYRAITAIAFRSIRAFLSRTIRVGRLVITCPDGQQLVFGEVLPRKSKVIHLRVFDWWFFVRVALEYDLGLARAYMAGEWAVADDTRYADGLRALFLLFVDNRDAEGGAALSVSRLLTSWGGYMLNFVRYRLSMDNSLSGSRSNIHAHYDLSNDLFTTFLDAETLMYSSAIYDAALAPVPAARRELARPPPAADAAGAAARMEAVVAAAAAAGAAPEEYELVFRGTLEEAQIRKIDTLLARARVQRHHTLLDIGFGWGGVAIRAAQTIGCRVWGITLSTEQKALAEARVRERGLEHLITFELVDYRVFARQHRGEFDRIISCEMIEAVGHNYLPSYFAAVEALLAPGGVFVMEAITTPESRYKEYLRSTDFINTIIFPGSCCPSLTALMDAMASHSRLSLEGYENIGVHYAETLREWRCRFTDALPALRARGFDAVFARCWHYYFAYCEAGFASQTEGCLILTFSRPGNAALLVDAETHRVLAKNATNADAAAAAAAARRGSVGGARRSSSVGL</sequence>
<name>A0A835ZDJ8_9STRA</name>
<dbReference type="Pfam" id="PF02353">
    <property type="entry name" value="CMAS"/>
    <property type="match status" value="1"/>
</dbReference>
<dbReference type="OrthoDB" id="412182at2759"/>
<dbReference type="PANTHER" id="PTHR43667:SF2">
    <property type="entry name" value="FATTY ACID C-METHYL TRANSFERASE"/>
    <property type="match status" value="1"/>
</dbReference>
<dbReference type="SUPFAM" id="SSF51905">
    <property type="entry name" value="FAD/NAD(P)-binding domain"/>
    <property type="match status" value="1"/>
</dbReference>
<gene>
    <name evidence="1" type="ORF">JKP88DRAFT_271339</name>
</gene>
<dbReference type="InterPro" id="IPR050723">
    <property type="entry name" value="CFA/CMAS"/>
</dbReference>
<reference evidence="1" key="1">
    <citation type="submission" date="2021-02" db="EMBL/GenBank/DDBJ databases">
        <title>First Annotated Genome of the Yellow-green Alga Tribonema minus.</title>
        <authorList>
            <person name="Mahan K.M."/>
        </authorList>
    </citation>
    <scope>NUCLEOTIDE SEQUENCE</scope>
    <source>
        <strain evidence="1">UTEX B ZZ1240</strain>
    </source>
</reference>
<keyword evidence="2" id="KW-1185">Reference proteome</keyword>
<accession>A0A835ZDJ8</accession>
<evidence type="ECO:0000313" key="1">
    <source>
        <dbReference type="EMBL" id="KAG5191113.1"/>
    </source>
</evidence>
<dbReference type="PANTHER" id="PTHR43667">
    <property type="entry name" value="CYCLOPROPANE-FATTY-ACYL-PHOSPHOLIPID SYNTHASE"/>
    <property type="match status" value="1"/>
</dbReference>
<dbReference type="Proteomes" id="UP000664859">
    <property type="component" value="Unassembled WGS sequence"/>
</dbReference>
<dbReference type="InterPro" id="IPR036188">
    <property type="entry name" value="FAD/NAD-bd_sf"/>
</dbReference>
<organism evidence="1 2">
    <name type="scientific">Tribonema minus</name>
    <dbReference type="NCBI Taxonomy" id="303371"/>
    <lineage>
        <taxon>Eukaryota</taxon>
        <taxon>Sar</taxon>
        <taxon>Stramenopiles</taxon>
        <taxon>Ochrophyta</taxon>
        <taxon>PX clade</taxon>
        <taxon>Xanthophyceae</taxon>
        <taxon>Tribonematales</taxon>
        <taxon>Tribonemataceae</taxon>
        <taxon>Tribonema</taxon>
    </lineage>
</organism>
<dbReference type="EMBL" id="JAFCMP010000023">
    <property type="protein sequence ID" value="KAG5191113.1"/>
    <property type="molecule type" value="Genomic_DNA"/>
</dbReference>
<dbReference type="Gene3D" id="3.40.50.150">
    <property type="entry name" value="Vaccinia Virus protein VP39"/>
    <property type="match status" value="1"/>
</dbReference>
<dbReference type="AlphaFoldDB" id="A0A835ZDJ8"/>
<dbReference type="SUPFAM" id="SSF53335">
    <property type="entry name" value="S-adenosyl-L-methionine-dependent methyltransferases"/>
    <property type="match status" value="1"/>
</dbReference>
<proteinExistence type="predicted"/>
<comment type="caution">
    <text evidence="1">The sequence shown here is derived from an EMBL/GenBank/DDBJ whole genome shotgun (WGS) entry which is preliminary data.</text>
</comment>